<sequence length="87" mass="9737">MDGWMGDVLRRVAEYFRFEFLAFVLNSQNRWLEIRDCAGPFGNVQARSLANGLKGKEKISLSANALAQALSACIFKTARITLSKIIK</sequence>
<organism evidence="1 2">
    <name type="scientific">Brachionus plicatilis</name>
    <name type="common">Marine rotifer</name>
    <name type="synonym">Brachionus muelleri</name>
    <dbReference type="NCBI Taxonomy" id="10195"/>
    <lineage>
        <taxon>Eukaryota</taxon>
        <taxon>Metazoa</taxon>
        <taxon>Spiralia</taxon>
        <taxon>Gnathifera</taxon>
        <taxon>Rotifera</taxon>
        <taxon>Eurotatoria</taxon>
        <taxon>Monogononta</taxon>
        <taxon>Pseudotrocha</taxon>
        <taxon>Ploima</taxon>
        <taxon>Brachionidae</taxon>
        <taxon>Brachionus</taxon>
    </lineage>
</organism>
<comment type="caution">
    <text evidence="1">The sequence shown here is derived from an EMBL/GenBank/DDBJ whole genome shotgun (WGS) entry which is preliminary data.</text>
</comment>
<name>A0A3M7T9K7_BRAPC</name>
<evidence type="ECO:0000313" key="2">
    <source>
        <dbReference type="Proteomes" id="UP000276133"/>
    </source>
</evidence>
<reference evidence="1 2" key="1">
    <citation type="journal article" date="2018" name="Sci. Rep.">
        <title>Genomic signatures of local adaptation to the degree of environmental predictability in rotifers.</title>
        <authorList>
            <person name="Franch-Gras L."/>
            <person name="Hahn C."/>
            <person name="Garcia-Roger E.M."/>
            <person name="Carmona M.J."/>
            <person name="Serra M."/>
            <person name="Gomez A."/>
        </authorList>
    </citation>
    <scope>NUCLEOTIDE SEQUENCE [LARGE SCALE GENOMIC DNA]</scope>
    <source>
        <strain evidence="1">HYR1</strain>
    </source>
</reference>
<proteinExistence type="predicted"/>
<evidence type="ECO:0000313" key="1">
    <source>
        <dbReference type="EMBL" id="RNA44291.1"/>
    </source>
</evidence>
<keyword evidence="2" id="KW-1185">Reference proteome</keyword>
<accession>A0A3M7T9K7</accession>
<protein>
    <submittedName>
        <fullName evidence="1">Uncharacterized protein</fullName>
    </submittedName>
</protein>
<dbReference type="EMBL" id="REGN01000124">
    <property type="protein sequence ID" value="RNA44291.1"/>
    <property type="molecule type" value="Genomic_DNA"/>
</dbReference>
<gene>
    <name evidence="1" type="ORF">BpHYR1_027917</name>
</gene>
<dbReference type="AlphaFoldDB" id="A0A3M7T9K7"/>
<dbReference type="Proteomes" id="UP000276133">
    <property type="component" value="Unassembled WGS sequence"/>
</dbReference>